<sequence>MTVTGALPYLALRSPAVGASGFDGDRDSGLYPEEGPCDQGRGHRTQGSQICALFLQDPGQKPYWNCLSLEQEKFAVASCSIWKPWGREVTSKAHGYRAKDAPTP</sequence>
<feature type="region of interest" description="Disordered" evidence="1">
    <location>
        <begin position="16"/>
        <end position="43"/>
    </location>
</feature>
<proteinExistence type="predicted"/>
<protein>
    <submittedName>
        <fullName evidence="2">Uncharacterized protein</fullName>
    </submittedName>
</protein>
<evidence type="ECO:0000313" key="2">
    <source>
        <dbReference type="EMBL" id="KAF9496017.1"/>
    </source>
</evidence>
<accession>A0A9P5ZX03</accession>
<evidence type="ECO:0000256" key="1">
    <source>
        <dbReference type="SAM" id="MobiDB-lite"/>
    </source>
</evidence>
<dbReference type="AlphaFoldDB" id="A0A9P5ZX03"/>
<gene>
    <name evidence="2" type="ORF">BDN71DRAFT_798321</name>
    <name evidence="3" type="ORF">BDN71DRAFT_798610</name>
</gene>
<keyword evidence="4" id="KW-1185">Reference proteome</keyword>
<dbReference type="EMBL" id="MU154556">
    <property type="protein sequence ID" value="KAF9496017.1"/>
    <property type="molecule type" value="Genomic_DNA"/>
</dbReference>
<reference evidence="2" key="1">
    <citation type="submission" date="2020-11" db="EMBL/GenBank/DDBJ databases">
        <authorList>
            <consortium name="DOE Joint Genome Institute"/>
            <person name="Ahrendt S."/>
            <person name="Riley R."/>
            <person name="Andreopoulos W."/>
            <person name="Labutti K."/>
            <person name="Pangilinan J."/>
            <person name="Ruiz-Duenas F.J."/>
            <person name="Barrasa J.M."/>
            <person name="Sanchez-Garcia M."/>
            <person name="Camarero S."/>
            <person name="Miyauchi S."/>
            <person name="Serrano A."/>
            <person name="Linde D."/>
            <person name="Babiker R."/>
            <person name="Drula E."/>
            <person name="Ayuso-Fernandez I."/>
            <person name="Pacheco R."/>
            <person name="Padilla G."/>
            <person name="Ferreira P."/>
            <person name="Barriuso J."/>
            <person name="Kellner H."/>
            <person name="Castanera R."/>
            <person name="Alfaro M."/>
            <person name="Ramirez L."/>
            <person name="Pisabarro A.G."/>
            <person name="Kuo A."/>
            <person name="Tritt A."/>
            <person name="Lipzen A."/>
            <person name="He G."/>
            <person name="Yan M."/>
            <person name="Ng V."/>
            <person name="Cullen D."/>
            <person name="Martin F."/>
            <person name="Rosso M.-N."/>
            <person name="Henrissat B."/>
            <person name="Hibbett D."/>
            <person name="Martinez A.T."/>
            <person name="Grigoriev I.V."/>
        </authorList>
    </citation>
    <scope>NUCLEOTIDE SEQUENCE</scope>
    <source>
        <strain evidence="2">ATCC 90797</strain>
    </source>
</reference>
<dbReference type="EMBL" id="MU154556">
    <property type="protein sequence ID" value="KAF9496026.1"/>
    <property type="molecule type" value="Genomic_DNA"/>
</dbReference>
<organism evidence="2 4">
    <name type="scientific">Pleurotus eryngii</name>
    <name type="common">Boletus of the steppes</name>
    <dbReference type="NCBI Taxonomy" id="5323"/>
    <lineage>
        <taxon>Eukaryota</taxon>
        <taxon>Fungi</taxon>
        <taxon>Dikarya</taxon>
        <taxon>Basidiomycota</taxon>
        <taxon>Agaricomycotina</taxon>
        <taxon>Agaricomycetes</taxon>
        <taxon>Agaricomycetidae</taxon>
        <taxon>Agaricales</taxon>
        <taxon>Pleurotineae</taxon>
        <taxon>Pleurotaceae</taxon>
        <taxon>Pleurotus</taxon>
    </lineage>
</organism>
<evidence type="ECO:0000313" key="3">
    <source>
        <dbReference type="EMBL" id="KAF9496026.1"/>
    </source>
</evidence>
<dbReference type="Proteomes" id="UP000807025">
    <property type="component" value="Unassembled WGS sequence"/>
</dbReference>
<evidence type="ECO:0000313" key="4">
    <source>
        <dbReference type="Proteomes" id="UP000807025"/>
    </source>
</evidence>
<name>A0A9P5ZX03_PLEER</name>
<comment type="caution">
    <text evidence="2">The sequence shown here is derived from an EMBL/GenBank/DDBJ whole genome shotgun (WGS) entry which is preliminary data.</text>
</comment>